<reference evidence="3" key="1">
    <citation type="submission" date="2022-10" db="EMBL/GenBank/DDBJ databases">
        <authorList>
            <person name="Chen Y."/>
            <person name="Dougan E. K."/>
            <person name="Chan C."/>
            <person name="Rhodes N."/>
            <person name="Thang M."/>
        </authorList>
    </citation>
    <scope>NUCLEOTIDE SEQUENCE</scope>
</reference>
<feature type="compositionally biased region" description="Pro residues" evidence="1">
    <location>
        <begin position="586"/>
        <end position="596"/>
    </location>
</feature>
<feature type="compositionally biased region" description="Basic and acidic residues" evidence="1">
    <location>
        <begin position="520"/>
        <end position="536"/>
    </location>
</feature>
<evidence type="ECO:0000313" key="4">
    <source>
        <dbReference type="EMBL" id="CAL1147816.1"/>
    </source>
</evidence>
<evidence type="ECO:0000313" key="3">
    <source>
        <dbReference type="EMBL" id="CAI3994441.1"/>
    </source>
</evidence>
<dbReference type="EMBL" id="CAMXCT020001953">
    <property type="protein sequence ID" value="CAL1147816.1"/>
    <property type="molecule type" value="Genomic_DNA"/>
</dbReference>
<feature type="region of interest" description="Disordered" evidence="1">
    <location>
        <begin position="520"/>
        <end position="624"/>
    </location>
</feature>
<proteinExistence type="predicted"/>
<dbReference type="EMBL" id="CAMXCT030001953">
    <property type="protein sequence ID" value="CAL4781753.1"/>
    <property type="molecule type" value="Genomic_DNA"/>
</dbReference>
<keyword evidence="6" id="KW-1185">Reference proteome</keyword>
<gene>
    <name evidence="3" type="ORF">C1SCF055_LOCUS21088</name>
</gene>
<dbReference type="AlphaFoldDB" id="A0A9P1CN60"/>
<dbReference type="Proteomes" id="UP001152797">
    <property type="component" value="Unassembled WGS sequence"/>
</dbReference>
<keyword evidence="2" id="KW-0812">Transmembrane</keyword>
<keyword evidence="2" id="KW-1133">Transmembrane helix</keyword>
<feature type="transmembrane region" description="Helical" evidence="2">
    <location>
        <begin position="52"/>
        <end position="75"/>
    </location>
</feature>
<organism evidence="3">
    <name type="scientific">Cladocopium goreaui</name>
    <dbReference type="NCBI Taxonomy" id="2562237"/>
    <lineage>
        <taxon>Eukaryota</taxon>
        <taxon>Sar</taxon>
        <taxon>Alveolata</taxon>
        <taxon>Dinophyceae</taxon>
        <taxon>Suessiales</taxon>
        <taxon>Symbiodiniaceae</taxon>
        <taxon>Cladocopium</taxon>
    </lineage>
</organism>
<sequence length="1162" mass="131585">MRKRSGFLTSNLTIAQHLNSTCDRSHQHELVMGRDRGSPMNRSRLAQKYPQGLVNAILLAYATSIGIAHNLLYMIEGFKMLQSDAAFENNLVIGGLVQQPEEIYNLTNNHVTEIYPLDEAMEPKENFPGTHPLSLEALVKRAHDGLGHPGKERFLRILANSKASSKVMEIAKSLKCSVCEKFRLPRPSRAAAPPKEIGLNEVVGIDTIQLRAPFSNKTKYCINIDVFYKTIEQTKCSTWDEWYQTIDLACSTKNRLSTRGGYSPAQRVFGYQQRIPGGLMSDGEGDLAVQSLAAAGDTDVARAMMIRKAASQAFHEVDCQQAVRAAATHGPRPHFAYETGQAVYFWRRGTDAARKPAIYFWHGPARVVATQLPSTVWLSYNHHLVKASPEKLRPASEEEFYSISGWLEGISNAKKQFETDKVKGMIDLSQENDDLPPTEPQDSWRREGNFWIRVHELPRRELFRPDHDLSKLPVHLDQLLPWRKTIMSITGGDQEILEDEWTHGQDFPSHGHEWIGETWFEEKPPPEPREQLKRPADPLVPRARITQKARIDPEQMIPLSQAPMAKPEQPAVVIPSPRVPEIEAPPGLPAPEPELPAPHEPEAPESTSLTPMDASDEGSAPDDRKRVFDEVLQPEGAWEELPASKRTRLELLEMYFTTISNKSATRQRKGKEATAKDFQGRDRERLMRAIQKEFNNNLATGAYELLSPQESARVRAQNPEKIMESRYVLTKKPIEDFALEDAISADEVLDSSEPDQPAKAKCRHVMQGYSEAALLDLETSTPQVHRDSVIFAAQVMASMRWIPGFADFTQAFHSGDPIDRELYAEQPAEGLPNAERGKTALIQQSFPRPLIRDLINANQIAKEALDFKELGLFLWIDYMLELLLTHRGGIPRNLDHILKPALRTTGGRKQTNLGSVTMWTHERQVFIQRHALMDQIFTSFYQIAIRKSEMPREAEGNILDAKDIHAGYDQLNKLFSQGGEMVIFYDKDLPKSQTLQNVSLASWKSYRLKRRTVNTLSSETQALVRGLSSVHWYRVLILEARGLHLSAREWHREVAQLPFICVTDSKSLYDTICKCTNPASQCEDKRTSIDISLIKQEIAELNGTIRWIDGRTMLADSLTKESKADLLRHVMKTGQWSILEEGSALQRKLLERTSRHEVLFIF</sequence>
<reference evidence="4" key="2">
    <citation type="submission" date="2024-04" db="EMBL/GenBank/DDBJ databases">
        <authorList>
            <person name="Chen Y."/>
            <person name="Shah S."/>
            <person name="Dougan E. K."/>
            <person name="Thang M."/>
            <person name="Chan C."/>
        </authorList>
    </citation>
    <scope>NUCLEOTIDE SEQUENCE [LARGE SCALE GENOMIC DNA]</scope>
</reference>
<evidence type="ECO:0000313" key="5">
    <source>
        <dbReference type="EMBL" id="CAL4781753.1"/>
    </source>
</evidence>
<evidence type="ECO:0000256" key="2">
    <source>
        <dbReference type="SAM" id="Phobius"/>
    </source>
</evidence>
<keyword evidence="2" id="KW-0472">Membrane</keyword>
<accession>A0A9P1CN60</accession>
<dbReference type="OrthoDB" id="406910at2759"/>
<evidence type="ECO:0000256" key="1">
    <source>
        <dbReference type="SAM" id="MobiDB-lite"/>
    </source>
</evidence>
<comment type="caution">
    <text evidence="3">The sequence shown here is derived from an EMBL/GenBank/DDBJ whole genome shotgun (WGS) entry which is preliminary data.</text>
</comment>
<name>A0A9P1CN60_9DINO</name>
<protein>
    <submittedName>
        <fullName evidence="5">Retrovirus-related Pol polyprotein from transposon TNT 1-94</fullName>
    </submittedName>
</protein>
<evidence type="ECO:0000313" key="6">
    <source>
        <dbReference type="Proteomes" id="UP001152797"/>
    </source>
</evidence>
<dbReference type="EMBL" id="CAMXCT010001953">
    <property type="protein sequence ID" value="CAI3994441.1"/>
    <property type="molecule type" value="Genomic_DNA"/>
</dbReference>